<dbReference type="EMBL" id="CACVKT020010480">
    <property type="protein sequence ID" value="CAC5426859.1"/>
    <property type="molecule type" value="Genomic_DNA"/>
</dbReference>
<comment type="caution">
    <text evidence="3">Lacks conserved residue(s) required for the propagation of feature annotation.</text>
</comment>
<dbReference type="SMART" id="SM00130">
    <property type="entry name" value="KR"/>
    <property type="match status" value="2"/>
</dbReference>
<keyword evidence="1 3" id="KW-0420">Kringle</keyword>
<feature type="domain" description="Kringle" evidence="4">
    <location>
        <begin position="178"/>
        <end position="224"/>
    </location>
</feature>
<dbReference type="PROSITE" id="PS50070">
    <property type="entry name" value="KRINGLE_2"/>
    <property type="match status" value="2"/>
</dbReference>
<keyword evidence="6" id="KW-1185">Reference proteome</keyword>
<feature type="domain" description="Kringle" evidence="4">
    <location>
        <begin position="104"/>
        <end position="176"/>
    </location>
</feature>
<keyword evidence="2 3" id="KW-1015">Disulfide bond</keyword>
<dbReference type="InterPro" id="IPR000001">
    <property type="entry name" value="Kringle"/>
</dbReference>
<dbReference type="PROSITE" id="PS00021">
    <property type="entry name" value="KRINGLE_1"/>
    <property type="match status" value="2"/>
</dbReference>
<dbReference type="GO" id="GO:0004252">
    <property type="term" value="F:serine-type endopeptidase activity"/>
    <property type="evidence" value="ECO:0007669"/>
    <property type="project" value="UniProtKB-EC"/>
</dbReference>
<dbReference type="Gene3D" id="2.40.20.10">
    <property type="entry name" value="Plasminogen Kringle 4"/>
    <property type="match status" value="2"/>
</dbReference>
<dbReference type="AlphaFoldDB" id="A0A6J8F1M4"/>
<dbReference type="PANTHER" id="PTHR24261:SF7">
    <property type="entry name" value="KRINGLE DOMAIN-CONTAINING PROTEIN"/>
    <property type="match status" value="1"/>
</dbReference>
<gene>
    <name evidence="5" type="ORF">MCOR_58527</name>
</gene>
<protein>
    <submittedName>
        <fullName evidence="5">PLG</fullName>
        <ecNumber evidence="5">3.4.21.7</ecNumber>
    </submittedName>
</protein>
<dbReference type="InterPro" id="IPR038178">
    <property type="entry name" value="Kringle_sf"/>
</dbReference>
<accession>A0A6J8F1M4</accession>
<evidence type="ECO:0000259" key="4">
    <source>
        <dbReference type="PROSITE" id="PS50070"/>
    </source>
</evidence>
<dbReference type="InterPro" id="IPR018056">
    <property type="entry name" value="Kringle_CS"/>
</dbReference>
<dbReference type="CDD" id="cd00108">
    <property type="entry name" value="KR"/>
    <property type="match status" value="1"/>
</dbReference>
<dbReference type="EC" id="3.4.21.7" evidence="5"/>
<evidence type="ECO:0000313" key="5">
    <source>
        <dbReference type="EMBL" id="CAC5426859.1"/>
    </source>
</evidence>
<dbReference type="OrthoDB" id="5917794at2759"/>
<dbReference type="Pfam" id="PF00051">
    <property type="entry name" value="Kringle"/>
    <property type="match status" value="2"/>
</dbReference>
<dbReference type="GO" id="GO:0005615">
    <property type="term" value="C:extracellular space"/>
    <property type="evidence" value="ECO:0007669"/>
    <property type="project" value="TreeGrafter"/>
</dbReference>
<organism evidence="5 6">
    <name type="scientific">Mytilus coruscus</name>
    <name type="common">Sea mussel</name>
    <dbReference type="NCBI Taxonomy" id="42192"/>
    <lineage>
        <taxon>Eukaryota</taxon>
        <taxon>Metazoa</taxon>
        <taxon>Spiralia</taxon>
        <taxon>Lophotrochozoa</taxon>
        <taxon>Mollusca</taxon>
        <taxon>Bivalvia</taxon>
        <taxon>Autobranchia</taxon>
        <taxon>Pteriomorphia</taxon>
        <taxon>Mytilida</taxon>
        <taxon>Mytiloidea</taxon>
        <taxon>Mytilidae</taxon>
        <taxon>Mytilinae</taxon>
        <taxon>Mytilus</taxon>
    </lineage>
</organism>
<dbReference type="Proteomes" id="UP000507470">
    <property type="component" value="Unassembled WGS sequence"/>
</dbReference>
<evidence type="ECO:0000256" key="2">
    <source>
        <dbReference type="ARBA" id="ARBA00023157"/>
    </source>
</evidence>
<dbReference type="PRINTS" id="PR00018">
    <property type="entry name" value="KRINGLE"/>
</dbReference>
<name>A0A6J8F1M4_MYTCO</name>
<dbReference type="InterPro" id="IPR013806">
    <property type="entry name" value="Kringle-like"/>
</dbReference>
<reference evidence="5 6" key="1">
    <citation type="submission" date="2020-06" db="EMBL/GenBank/DDBJ databases">
        <authorList>
            <person name="Li R."/>
            <person name="Bekaert M."/>
        </authorList>
    </citation>
    <scope>NUCLEOTIDE SEQUENCE [LARGE SCALE GENOMIC DNA]</scope>
    <source>
        <strain evidence="6">wild</strain>
    </source>
</reference>
<keyword evidence="5" id="KW-0378">Hydrolase</keyword>
<feature type="disulfide bond" evidence="3">
    <location>
        <begin position="148"/>
        <end position="171"/>
    </location>
</feature>
<dbReference type="InterPro" id="IPR050759">
    <property type="entry name" value="Serine_protease_kringle"/>
</dbReference>
<proteinExistence type="predicted"/>
<dbReference type="PANTHER" id="PTHR24261">
    <property type="entry name" value="PLASMINOGEN-RELATED"/>
    <property type="match status" value="1"/>
</dbReference>
<evidence type="ECO:0000256" key="1">
    <source>
        <dbReference type="ARBA" id="ARBA00022572"/>
    </source>
</evidence>
<dbReference type="GO" id="GO:0005102">
    <property type="term" value="F:signaling receptor binding"/>
    <property type="evidence" value="ECO:0007669"/>
    <property type="project" value="TreeGrafter"/>
</dbReference>
<sequence length="342" mass="39748">MTKSRNNLSAIHVSIQQDNVLIMQCPKETNIKITAIYVENRQINCYGNGHAQCNLTSEESEYIRDTCNGNVSCGIDMKTRSIHDCWLEHGFYNSCKPEVLECKLTNRGSEYRGIINTTRSNISCQRWDSQTPHEHTFNILTEDEGNFCRNPDNDEGPWCYTTDPNQRWEYCNVPFCVTPHNHSYTKSMKKEENFCRNPDNTPQGPWCYTTDENRRWDYCNVLLCDFPHHVQTCIDVGNTMHMEKCPTVYRIYDDFQIFFDRQLSDECSGNYSTAQAIVIDLCNKKNDRDIYSVSSSRLLQDREECFEMNRLKVKYSCQKPKKGVLDSTGSIEGLPLTPFVKK</sequence>
<evidence type="ECO:0000256" key="3">
    <source>
        <dbReference type="PROSITE-ProRule" id="PRU00121"/>
    </source>
</evidence>
<evidence type="ECO:0000313" key="6">
    <source>
        <dbReference type="Proteomes" id="UP000507470"/>
    </source>
</evidence>
<dbReference type="SUPFAM" id="SSF57440">
    <property type="entry name" value="Kringle-like"/>
    <property type="match status" value="2"/>
</dbReference>